<comment type="caution">
    <text evidence="8">The sequence shown here is derived from an EMBL/GenBank/DDBJ whole genome shotgun (WGS) entry which is preliminary data.</text>
</comment>
<accession>A0AAN5D7L3</accession>
<keyword evidence="5 7" id="KW-0472">Membrane</keyword>
<keyword evidence="9" id="KW-1185">Reference proteome</keyword>
<evidence type="ECO:0000256" key="4">
    <source>
        <dbReference type="ARBA" id="ARBA00022989"/>
    </source>
</evidence>
<name>A0AAN5D7L3_9BILA</name>
<keyword evidence="3 7" id="KW-0812">Transmembrane</keyword>
<feature type="transmembrane region" description="Helical" evidence="7">
    <location>
        <begin position="12"/>
        <end position="31"/>
    </location>
</feature>
<gene>
    <name evidence="8" type="ORF">PMAYCL1PPCAC_27382</name>
</gene>
<dbReference type="Pfam" id="PF15990">
    <property type="entry name" value="UPF0767"/>
    <property type="match status" value="1"/>
</dbReference>
<evidence type="ECO:0000256" key="6">
    <source>
        <dbReference type="SAM" id="MobiDB-lite"/>
    </source>
</evidence>
<protein>
    <recommendedName>
        <fullName evidence="10">Small integral membrane protein 12</fullName>
    </recommendedName>
</protein>
<keyword evidence="4 7" id="KW-1133">Transmembrane helix</keyword>
<dbReference type="GO" id="GO:0016020">
    <property type="term" value="C:membrane"/>
    <property type="evidence" value="ECO:0007669"/>
    <property type="project" value="UniProtKB-SubCell"/>
</dbReference>
<proteinExistence type="inferred from homology"/>
<comment type="subcellular location">
    <subcellularLocation>
        <location evidence="1">Membrane</location>
        <topology evidence="1">Single-pass membrane protein</topology>
    </subcellularLocation>
</comment>
<organism evidence="8 9">
    <name type="scientific">Pristionchus mayeri</name>
    <dbReference type="NCBI Taxonomy" id="1317129"/>
    <lineage>
        <taxon>Eukaryota</taxon>
        <taxon>Metazoa</taxon>
        <taxon>Ecdysozoa</taxon>
        <taxon>Nematoda</taxon>
        <taxon>Chromadorea</taxon>
        <taxon>Rhabditida</taxon>
        <taxon>Rhabditina</taxon>
        <taxon>Diplogasteromorpha</taxon>
        <taxon>Diplogasteroidea</taxon>
        <taxon>Neodiplogasteridae</taxon>
        <taxon>Pristionchus</taxon>
    </lineage>
</organism>
<evidence type="ECO:0000313" key="9">
    <source>
        <dbReference type="Proteomes" id="UP001328107"/>
    </source>
</evidence>
<evidence type="ECO:0000256" key="3">
    <source>
        <dbReference type="ARBA" id="ARBA00022692"/>
    </source>
</evidence>
<feature type="compositionally biased region" description="Polar residues" evidence="6">
    <location>
        <begin position="66"/>
        <end position="80"/>
    </location>
</feature>
<evidence type="ECO:0000256" key="1">
    <source>
        <dbReference type="ARBA" id="ARBA00004167"/>
    </source>
</evidence>
<dbReference type="AlphaFoldDB" id="A0AAN5D7L3"/>
<dbReference type="InterPro" id="IPR031933">
    <property type="entry name" value="UPF0767"/>
</dbReference>
<evidence type="ECO:0000313" key="8">
    <source>
        <dbReference type="EMBL" id="GMR57187.1"/>
    </source>
</evidence>
<evidence type="ECO:0000256" key="7">
    <source>
        <dbReference type="SAM" id="Phobius"/>
    </source>
</evidence>
<evidence type="ECO:0008006" key="10">
    <source>
        <dbReference type="Google" id="ProtNLM"/>
    </source>
</evidence>
<feature type="region of interest" description="Disordered" evidence="6">
    <location>
        <begin position="55"/>
        <end position="80"/>
    </location>
</feature>
<dbReference type="EMBL" id="BTRK01000006">
    <property type="protein sequence ID" value="GMR57187.1"/>
    <property type="molecule type" value="Genomic_DNA"/>
</dbReference>
<reference evidence="9" key="1">
    <citation type="submission" date="2022-10" db="EMBL/GenBank/DDBJ databases">
        <title>Genome assembly of Pristionchus species.</title>
        <authorList>
            <person name="Yoshida K."/>
            <person name="Sommer R.J."/>
        </authorList>
    </citation>
    <scope>NUCLEOTIDE SEQUENCE [LARGE SCALE GENOMIC DNA]</scope>
    <source>
        <strain evidence="9">RS5460</strain>
    </source>
</reference>
<comment type="similarity">
    <text evidence="2">Belongs to the SMIM12 family.</text>
</comment>
<evidence type="ECO:0000256" key="5">
    <source>
        <dbReference type="ARBA" id="ARBA00023136"/>
    </source>
</evidence>
<evidence type="ECO:0000256" key="2">
    <source>
        <dbReference type="ARBA" id="ARBA00007304"/>
    </source>
</evidence>
<sequence>MWPVIVAFGSRFSYYLVLPAAAVVGTIGYYLERKLVSKPAPIPYLEVSIQEQRQRRLAQAHDDPSVEQQRQSTLHLNEPK</sequence>
<dbReference type="Proteomes" id="UP001328107">
    <property type="component" value="Unassembled WGS sequence"/>
</dbReference>